<dbReference type="AlphaFoldDB" id="A0A7X5Y0L7"/>
<evidence type="ECO:0000256" key="4">
    <source>
        <dbReference type="ARBA" id="ARBA00022989"/>
    </source>
</evidence>
<comment type="subcellular location">
    <subcellularLocation>
        <location evidence="1">Membrane</location>
        <topology evidence="1">Multi-pass membrane protein</topology>
    </subcellularLocation>
</comment>
<comment type="caution">
    <text evidence="7">The sequence shown here is derived from an EMBL/GenBank/DDBJ whole genome shotgun (WGS) entry which is preliminary data.</text>
</comment>
<feature type="transmembrane region" description="Helical" evidence="6">
    <location>
        <begin position="297"/>
        <end position="328"/>
    </location>
</feature>
<reference evidence="7 8" key="1">
    <citation type="submission" date="2020-03" db="EMBL/GenBank/DDBJ databases">
        <title>Genomic Encyclopedia of Type Strains, Phase IV (KMG-IV): sequencing the most valuable type-strain genomes for metagenomic binning, comparative biology and taxonomic classification.</title>
        <authorList>
            <person name="Goeker M."/>
        </authorList>
    </citation>
    <scope>NUCLEOTIDE SEQUENCE [LARGE SCALE GENOMIC DNA]</scope>
    <source>
        <strain evidence="7 8">DSM 7225</strain>
    </source>
</reference>
<dbReference type="PANTHER" id="PTHR21716:SF62">
    <property type="entry name" value="TRANSPORT PROTEIN YDBI-RELATED"/>
    <property type="match status" value="1"/>
</dbReference>
<dbReference type="Proteomes" id="UP000531251">
    <property type="component" value="Unassembled WGS sequence"/>
</dbReference>
<keyword evidence="5 6" id="KW-0472">Membrane</keyword>
<sequence length="356" mass="37683">MKRLVPDAADARFIRRVLILLTVGAVVVALVRAADLLILTFGAVLGAVVIRAIADRYTQLGVPRRWSVVSAMLTVLAAIAFLVWLFAVQFGPQVEALVRSIPQLVTRMKVWAQESPVAAKLYDAAEAAFAGSRVARDASGFALGSFELFLNALLLLVGALFMAADPGVYLRGLLLLVPKGDTRDAVADALADVGTTLRLWLRTQLILMTSMGLLVGLGLWIAGVPSPAALGLLAGLSEFIPYVGPTAAMLPALGLAATGGPGALIGCLLVFAGVRIVQTNFLTPFVQSRVIAIPPAVTLFAIIGIGFVFGLFGLFFSAALLVVIFTLVRSLYLREVLGEEIEPRPYDSTSRSEPDA</sequence>
<proteinExistence type="inferred from homology"/>
<gene>
    <name evidence="7" type="ORF">GGR89_002757</name>
</gene>
<evidence type="ECO:0000256" key="5">
    <source>
        <dbReference type="ARBA" id="ARBA00023136"/>
    </source>
</evidence>
<feature type="transmembrane region" description="Helical" evidence="6">
    <location>
        <begin position="252"/>
        <end position="277"/>
    </location>
</feature>
<dbReference type="Pfam" id="PF01594">
    <property type="entry name" value="AI-2E_transport"/>
    <property type="match status" value="1"/>
</dbReference>
<comment type="similarity">
    <text evidence="2">Belongs to the autoinducer-2 exporter (AI-2E) (TC 2.A.86) family.</text>
</comment>
<feature type="transmembrane region" description="Helical" evidence="6">
    <location>
        <begin position="12"/>
        <end position="30"/>
    </location>
</feature>
<dbReference type="InterPro" id="IPR002549">
    <property type="entry name" value="AI-2E-like"/>
</dbReference>
<evidence type="ECO:0000313" key="7">
    <source>
        <dbReference type="EMBL" id="NJB98425.1"/>
    </source>
</evidence>
<accession>A0A7X5Y0L7</accession>
<dbReference type="RefSeq" id="WP_125976547.1">
    <property type="nucleotide sequence ID" value="NZ_BAAADY010000032.1"/>
</dbReference>
<dbReference type="EMBL" id="JAATJB010000008">
    <property type="protein sequence ID" value="NJB98425.1"/>
    <property type="molecule type" value="Genomic_DNA"/>
</dbReference>
<dbReference type="GO" id="GO:0016020">
    <property type="term" value="C:membrane"/>
    <property type="evidence" value="ECO:0007669"/>
    <property type="project" value="UniProtKB-SubCell"/>
</dbReference>
<keyword evidence="3 6" id="KW-0812">Transmembrane</keyword>
<organism evidence="7 8">
    <name type="scientific">Sphingomonas trueperi</name>
    <dbReference type="NCBI Taxonomy" id="53317"/>
    <lineage>
        <taxon>Bacteria</taxon>
        <taxon>Pseudomonadati</taxon>
        <taxon>Pseudomonadota</taxon>
        <taxon>Alphaproteobacteria</taxon>
        <taxon>Sphingomonadales</taxon>
        <taxon>Sphingomonadaceae</taxon>
        <taxon>Sphingomonas</taxon>
    </lineage>
</organism>
<keyword evidence="8" id="KW-1185">Reference proteome</keyword>
<protein>
    <submittedName>
        <fullName evidence="7">Putative PurR-regulated permease PerM</fullName>
    </submittedName>
</protein>
<evidence type="ECO:0000256" key="6">
    <source>
        <dbReference type="SAM" id="Phobius"/>
    </source>
</evidence>
<keyword evidence="4 6" id="KW-1133">Transmembrane helix</keyword>
<dbReference type="PANTHER" id="PTHR21716">
    <property type="entry name" value="TRANSMEMBRANE PROTEIN"/>
    <property type="match status" value="1"/>
</dbReference>
<evidence type="ECO:0000256" key="1">
    <source>
        <dbReference type="ARBA" id="ARBA00004141"/>
    </source>
</evidence>
<feature type="transmembrane region" description="Helical" evidence="6">
    <location>
        <begin position="148"/>
        <end position="170"/>
    </location>
</feature>
<feature type="transmembrane region" description="Helical" evidence="6">
    <location>
        <begin position="36"/>
        <end position="54"/>
    </location>
</feature>
<evidence type="ECO:0000313" key="8">
    <source>
        <dbReference type="Proteomes" id="UP000531251"/>
    </source>
</evidence>
<evidence type="ECO:0000256" key="2">
    <source>
        <dbReference type="ARBA" id="ARBA00009773"/>
    </source>
</evidence>
<evidence type="ECO:0000256" key="3">
    <source>
        <dbReference type="ARBA" id="ARBA00022692"/>
    </source>
</evidence>
<dbReference type="GO" id="GO:0055085">
    <property type="term" value="P:transmembrane transport"/>
    <property type="evidence" value="ECO:0007669"/>
    <property type="project" value="TreeGrafter"/>
</dbReference>
<name>A0A7X5Y0L7_9SPHN</name>
<feature type="transmembrane region" description="Helical" evidence="6">
    <location>
        <begin position="66"/>
        <end position="87"/>
    </location>
</feature>